<dbReference type="GO" id="GO:0003676">
    <property type="term" value="F:nucleic acid binding"/>
    <property type="evidence" value="ECO:0007669"/>
    <property type="project" value="InterPro"/>
</dbReference>
<dbReference type="GO" id="GO:0006353">
    <property type="term" value="P:DNA-templated transcription termination"/>
    <property type="evidence" value="ECO:0007669"/>
    <property type="project" value="UniProtKB-KW"/>
</dbReference>
<evidence type="ECO:0000256" key="2">
    <source>
        <dbReference type="ARBA" id="ARBA00022472"/>
    </source>
</evidence>
<reference evidence="5 6" key="1">
    <citation type="journal article" date="2024" name="Plant J.">
        <title>Genome sequences and population genomics reveal climatic adaptation and genomic divergence between two closely related sweetgum species.</title>
        <authorList>
            <person name="Xu W.Q."/>
            <person name="Ren C.Q."/>
            <person name="Zhang X.Y."/>
            <person name="Comes H.P."/>
            <person name="Liu X.H."/>
            <person name="Li Y.G."/>
            <person name="Kettle C.J."/>
            <person name="Jalonen R."/>
            <person name="Gaisberger H."/>
            <person name="Ma Y.Z."/>
            <person name="Qiu Y.X."/>
        </authorList>
    </citation>
    <scope>NUCLEOTIDE SEQUENCE [LARGE SCALE GENOMIC DNA]</scope>
    <source>
        <strain evidence="5">Hangzhou</strain>
    </source>
</reference>
<comment type="similarity">
    <text evidence="1">Belongs to the mTERF family.</text>
</comment>
<evidence type="ECO:0000256" key="4">
    <source>
        <dbReference type="SAM" id="SignalP"/>
    </source>
</evidence>
<dbReference type="InterPro" id="IPR003690">
    <property type="entry name" value="MTERF"/>
</dbReference>
<keyword evidence="2" id="KW-0806">Transcription termination</keyword>
<evidence type="ECO:0000256" key="1">
    <source>
        <dbReference type="ARBA" id="ARBA00007692"/>
    </source>
</evidence>
<organism evidence="5 6">
    <name type="scientific">Liquidambar formosana</name>
    <name type="common">Formosan gum</name>
    <dbReference type="NCBI Taxonomy" id="63359"/>
    <lineage>
        <taxon>Eukaryota</taxon>
        <taxon>Viridiplantae</taxon>
        <taxon>Streptophyta</taxon>
        <taxon>Embryophyta</taxon>
        <taxon>Tracheophyta</taxon>
        <taxon>Spermatophyta</taxon>
        <taxon>Magnoliopsida</taxon>
        <taxon>eudicotyledons</taxon>
        <taxon>Gunneridae</taxon>
        <taxon>Pentapetalae</taxon>
        <taxon>Saxifragales</taxon>
        <taxon>Altingiaceae</taxon>
        <taxon>Liquidambar</taxon>
    </lineage>
</organism>
<dbReference type="SMART" id="SM00733">
    <property type="entry name" value="Mterf"/>
    <property type="match status" value="6"/>
</dbReference>
<name>A0AAP0RCB2_LIQFO</name>
<dbReference type="PANTHER" id="PTHR13068:SF223">
    <property type="entry name" value="MITOCHONDRIAL TRANSCRIPTION TERMINATION FACTOR FAMILY PROTEIN"/>
    <property type="match status" value="1"/>
</dbReference>
<dbReference type="FunFam" id="1.25.70.10:FF:000026">
    <property type="entry name" value="Mitochondrial transcription termination factor family protein"/>
    <property type="match status" value="1"/>
</dbReference>
<protein>
    <submittedName>
        <fullName evidence="5">Uncharacterized protein</fullName>
    </submittedName>
</protein>
<dbReference type="EMBL" id="JBBPBK010000011">
    <property type="protein sequence ID" value="KAK9275085.1"/>
    <property type="molecule type" value="Genomic_DNA"/>
</dbReference>
<gene>
    <name evidence="5" type="ORF">L1049_022344</name>
</gene>
<keyword evidence="6" id="KW-1185">Reference proteome</keyword>
<feature type="chain" id="PRO_5042854318" evidence="4">
    <location>
        <begin position="19"/>
        <end position="381"/>
    </location>
</feature>
<keyword evidence="2" id="KW-0805">Transcription regulation</keyword>
<dbReference type="AlphaFoldDB" id="A0AAP0RCB2"/>
<feature type="signal peptide" evidence="4">
    <location>
        <begin position="1"/>
        <end position="18"/>
    </location>
</feature>
<dbReference type="PANTHER" id="PTHR13068">
    <property type="entry name" value="CGI-12 PROTEIN-RELATED"/>
    <property type="match status" value="1"/>
</dbReference>
<dbReference type="Gene3D" id="1.25.70.10">
    <property type="entry name" value="Transcription termination factor 3, mitochondrial"/>
    <property type="match status" value="1"/>
</dbReference>
<evidence type="ECO:0000313" key="6">
    <source>
        <dbReference type="Proteomes" id="UP001415857"/>
    </source>
</evidence>
<keyword evidence="2" id="KW-0804">Transcription</keyword>
<evidence type="ECO:0000313" key="5">
    <source>
        <dbReference type="EMBL" id="KAK9275085.1"/>
    </source>
</evidence>
<dbReference type="Pfam" id="PF02536">
    <property type="entry name" value="mTERF"/>
    <property type="match status" value="1"/>
</dbReference>
<dbReference type="InterPro" id="IPR038538">
    <property type="entry name" value="MTERF_sf"/>
</dbReference>
<evidence type="ECO:0000256" key="3">
    <source>
        <dbReference type="ARBA" id="ARBA00022946"/>
    </source>
</evidence>
<accession>A0AAP0RCB2</accession>
<dbReference type="Proteomes" id="UP001415857">
    <property type="component" value="Unassembled WGS sequence"/>
</dbReference>
<comment type="caution">
    <text evidence="5">The sequence shown here is derived from an EMBL/GenBank/DDBJ whole genome shotgun (WGS) entry which is preliminary data.</text>
</comment>
<keyword evidence="3" id="KW-0809">Transit peptide</keyword>
<sequence length="381" mass="43453">MKSRAVALIKFRFLFAASQNFLCFPKTSNTRVYSGIAAITLLPVNETLEEKVVGEVGDHPKNSEDVFRRWGCTATDISRIFRRQPALRHADIGHLQSRLSTLRGLGLNSSGLVKIINCRPRFLSCHINHGLDERLEFLTTLFGSRELLLKAIVRNPSLLTYDFHNRVKPVIALYEEVGVSRKELIPMLMSRPTLIPRTSLTEEKMEYIRRTGVSKDSKMYKHMVTIIAISRLETIREKLVNLEKFGFSEDEVLGLFGRSPFVLTLSVDKVQRNMTFVLGTMKLPASLVLSYPFLLFFNLENILKPRFILAGKIQEMGLEPQIKGPAMLTALRMTEKRFLNAFVSCHPMDVTIELMDSYRNAKDVKRLAEASKKNPRKGFPF</sequence>
<proteinExistence type="inferred from homology"/>
<keyword evidence="4" id="KW-0732">Signal</keyword>